<dbReference type="EMBL" id="KB932206">
    <property type="protein sequence ID" value="KCV69344.1"/>
    <property type="molecule type" value="Genomic_DNA"/>
</dbReference>
<name>A0A058Z4Y1_FONAL</name>
<evidence type="ECO:0000313" key="3">
    <source>
        <dbReference type="EMBL" id="KCV69344.1"/>
    </source>
</evidence>
<feature type="domain" description="Integrator complex subunit 6-like beta-barrel" evidence="2">
    <location>
        <begin position="350"/>
        <end position="439"/>
    </location>
</feature>
<evidence type="ECO:0000259" key="2">
    <source>
        <dbReference type="Pfam" id="PF25462"/>
    </source>
</evidence>
<feature type="region of interest" description="Disordered" evidence="1">
    <location>
        <begin position="696"/>
        <end position="777"/>
    </location>
</feature>
<dbReference type="AlphaFoldDB" id="A0A058Z4Y1"/>
<dbReference type="eggNOG" id="KOG3768">
    <property type="taxonomic scope" value="Eukaryota"/>
</dbReference>
<gene>
    <name evidence="3" type="ORF">H696_03776</name>
</gene>
<keyword evidence="4" id="KW-1185">Reference proteome</keyword>
<dbReference type="GO" id="GO:0034472">
    <property type="term" value="P:snRNA 3'-end processing"/>
    <property type="evidence" value="ECO:0007669"/>
    <property type="project" value="TreeGrafter"/>
</dbReference>
<dbReference type="STRING" id="691883.A0A058Z4Y1"/>
<reference evidence="3" key="1">
    <citation type="submission" date="2013-04" db="EMBL/GenBank/DDBJ databases">
        <title>The Genome Sequence of Fonticula alba ATCC 38817.</title>
        <authorList>
            <consortium name="The Broad Institute Genomics Platform"/>
            <person name="Russ C."/>
            <person name="Cuomo C."/>
            <person name="Burger G."/>
            <person name="Gray M.W."/>
            <person name="Holland P.W.H."/>
            <person name="King N."/>
            <person name="Lang F.B.F."/>
            <person name="Roger A.J."/>
            <person name="Ruiz-Trillo I."/>
            <person name="Brown M."/>
            <person name="Walker B."/>
            <person name="Young S."/>
            <person name="Zeng Q."/>
            <person name="Gargeya S."/>
            <person name="Fitzgerald M."/>
            <person name="Haas B."/>
            <person name="Abouelleil A."/>
            <person name="Allen A.W."/>
            <person name="Alvarado L."/>
            <person name="Arachchi H.M."/>
            <person name="Berlin A.M."/>
            <person name="Chapman S.B."/>
            <person name="Gainer-Dewar J."/>
            <person name="Goldberg J."/>
            <person name="Griggs A."/>
            <person name="Gujja S."/>
            <person name="Hansen M."/>
            <person name="Howarth C."/>
            <person name="Imamovic A."/>
            <person name="Ireland A."/>
            <person name="Larimer J."/>
            <person name="McCowan C."/>
            <person name="Murphy C."/>
            <person name="Pearson M."/>
            <person name="Poon T.W."/>
            <person name="Priest M."/>
            <person name="Roberts A."/>
            <person name="Saif S."/>
            <person name="Shea T."/>
            <person name="Sisk P."/>
            <person name="Sykes S."/>
            <person name="Wortman J."/>
            <person name="Nusbaum C."/>
            <person name="Birren B."/>
        </authorList>
    </citation>
    <scope>NUCLEOTIDE SEQUENCE [LARGE SCALE GENOMIC DNA]</scope>
    <source>
        <strain evidence="3">ATCC 38817</strain>
    </source>
</reference>
<evidence type="ECO:0000313" key="4">
    <source>
        <dbReference type="Proteomes" id="UP000030693"/>
    </source>
</evidence>
<organism evidence="3">
    <name type="scientific">Fonticula alba</name>
    <name type="common">Slime mold</name>
    <dbReference type="NCBI Taxonomy" id="691883"/>
    <lineage>
        <taxon>Eukaryota</taxon>
        <taxon>Rotosphaerida</taxon>
        <taxon>Fonticulaceae</taxon>
        <taxon>Fonticula</taxon>
    </lineage>
</organism>
<dbReference type="Pfam" id="PF25462">
    <property type="entry name" value="Beta-barrel_INTS6"/>
    <property type="match status" value="1"/>
</dbReference>
<dbReference type="PANTHER" id="PTHR12957:SF2">
    <property type="entry name" value="INTEGRATOR COMPLEX SUBUNIT 6"/>
    <property type="match status" value="1"/>
</dbReference>
<feature type="compositionally biased region" description="Low complexity" evidence="1">
    <location>
        <begin position="1149"/>
        <end position="1168"/>
    </location>
</feature>
<dbReference type="RefSeq" id="XP_009495909.1">
    <property type="nucleotide sequence ID" value="XM_009497634.1"/>
</dbReference>
<feature type="region of interest" description="Disordered" evidence="1">
    <location>
        <begin position="619"/>
        <end position="641"/>
    </location>
</feature>
<feature type="region of interest" description="Disordered" evidence="1">
    <location>
        <begin position="1147"/>
        <end position="1168"/>
    </location>
</feature>
<protein>
    <recommendedName>
        <fullName evidence="2">Integrator complex subunit 6-like beta-barrel domain-containing protein</fullName>
    </recommendedName>
</protein>
<feature type="region of interest" description="Disordered" evidence="1">
    <location>
        <begin position="795"/>
        <end position="915"/>
    </location>
</feature>
<dbReference type="PANTHER" id="PTHR12957">
    <property type="entry name" value="DEAD/H BOX POLYPEPTIDE 26/DICE1-RELATED"/>
    <property type="match status" value="1"/>
</dbReference>
<dbReference type="OrthoDB" id="9449012at2759"/>
<evidence type="ECO:0000256" key="1">
    <source>
        <dbReference type="SAM" id="MobiDB-lite"/>
    </source>
</evidence>
<dbReference type="InterPro" id="IPR057413">
    <property type="entry name" value="Beta-barrel_INTS6"/>
</dbReference>
<feature type="compositionally biased region" description="Low complexity" evidence="1">
    <location>
        <begin position="619"/>
        <end position="633"/>
    </location>
</feature>
<feature type="region of interest" description="Disordered" evidence="1">
    <location>
        <begin position="444"/>
        <end position="465"/>
    </location>
</feature>
<dbReference type="InterPro" id="IPR051113">
    <property type="entry name" value="Integrator_subunit6"/>
</dbReference>
<dbReference type="Proteomes" id="UP000030693">
    <property type="component" value="Unassembled WGS sequence"/>
</dbReference>
<dbReference type="GeneID" id="20528501"/>
<feature type="compositionally biased region" description="Low complexity" evidence="1">
    <location>
        <begin position="763"/>
        <end position="777"/>
    </location>
</feature>
<proteinExistence type="predicted"/>
<feature type="compositionally biased region" description="Low complexity" evidence="1">
    <location>
        <begin position="901"/>
        <end position="915"/>
    </location>
</feature>
<dbReference type="GO" id="GO:0032039">
    <property type="term" value="C:integrator complex"/>
    <property type="evidence" value="ECO:0007669"/>
    <property type="project" value="TreeGrafter"/>
</dbReference>
<sequence>MLIFFIVDTNVAMGARLSGDLSFLDHAKSGVEYFIKKRTTQQRKEADRFILMTFEPGAECLKTGYRNNLSQLQAALRGLRATHTGPSDPTHALDFAFNMIASFRAQINTDTVGHGRNLTFTEPAAVVVFSAGGGPGPVTGARSELGDRPPLVASPVDFSCPSTGVGYSQGSIHSQLFDTCLRWDHRVYHICLAAEGTGPGTAGMAAGSTQRLARALRLARQAPIPAAAGSARPSPMAPPVNGGNLSRLVRSSGGRAFLAPTLRRVQQAVDELLGLAPSTQALSAKTLAGLVAELPGLVSPTGPTAASTQALAAVPIVESAGAAEPFFTRPSFRVLLEDPVRHPNLRHSAYVYLKADPSRNSAAWPIPESFLPEASHNSFPPRTAHPLLSTNSQFRSIPIIPGVTPDEYEISTCALTFPLVHYATSHKCWYVFLRGSTRRCDPEGNFLDPEGGASPASGPGGGSGADPALSRPFGYLRFDAGRLRLCIMPYNFPMLQHIVCSLSNAINSDTTATFVKDYLASVPMSLQPSIHTILKDAGFGHLLSARVDTIPGASLHHRLQRLRKHASEHLTNLDSVTPPAILDPFSSLLVATFAFSSSVINLTEARRLWAQQRGLAGPAAGPAGNLSPTATAGPAGGPPLSRKHLLQSLSLMRGTLFAPDLLDILSGARNSAPIGEMGNYQAILASTRSLRPVEEALAPGGSGQTGRRNYFGNPYRNRDVAVDDEADEGGALRRGLGPDSRGMSESRHSRRRSSVSSGGGGTAAAPPGTTAAAPASAAAPAATAATTTGMADTQLPDAVAPATPPPSSPDTGDWSDARPDTPGAGKRPHADDPDDGAGPARRRRRIGTSVDPLAAIDLSIDRGTPTTPGSPEGVAPSMSPTSVGPSAAGSPRPSGQESFSPRRPGVPGPGTLVPPAAGDSPFNWLFRPAAAGLEHLLAATPGIQMTDPGDMAVSRDFCQEQAPLLQQQLQQHLALACLPLLWTLLDGADPGNGPPGALESLGHAVEALLPEAGEGAAGALIQRLCILSRQEGDEFAAPVAGFLPPARAPDRSLELLLTLQLDDTLGRLLLLLRAPGSQLGDLLRGIWLTCHMLGETPGGSFRRGTPAAGGLAHALLYFSARHLSANDRDCLAAAMLDVARLLQPPAPGSPSLVSTSGSSDGNSNAATG</sequence>
<accession>A0A058Z4Y1</accession>